<reference evidence="7 8" key="1">
    <citation type="submission" date="2015-09" db="EMBL/GenBank/DDBJ databases">
        <title>Host preference determinants of Valsa canker pathogens revealed by comparative genomics.</title>
        <authorList>
            <person name="Yin Z."/>
            <person name="Huang L."/>
        </authorList>
    </citation>
    <scope>NUCLEOTIDE SEQUENCE [LARGE SCALE GENOMIC DNA]</scope>
    <source>
        <strain evidence="7 8">YSFL</strain>
    </source>
</reference>
<dbReference type="GO" id="GO:0009982">
    <property type="term" value="F:pseudouridine synthase activity"/>
    <property type="evidence" value="ECO:0007669"/>
    <property type="project" value="InterPro"/>
</dbReference>
<dbReference type="GO" id="GO:0031119">
    <property type="term" value="P:tRNA pseudouridine synthesis"/>
    <property type="evidence" value="ECO:0007669"/>
    <property type="project" value="TreeGrafter"/>
</dbReference>
<dbReference type="GO" id="GO:1990481">
    <property type="term" value="P:mRNA pseudouridine synthesis"/>
    <property type="evidence" value="ECO:0007669"/>
    <property type="project" value="TreeGrafter"/>
</dbReference>
<dbReference type="GO" id="GO:0003723">
    <property type="term" value="F:RNA binding"/>
    <property type="evidence" value="ECO:0007669"/>
    <property type="project" value="InterPro"/>
</dbReference>
<sequence>MADYNKWTKDDLISRVKQLENEAKARTQDTGSLPAQQPEDGQDPSSPADGPTRKKLKRKAKGGGMDPNKFATRFIALKLAYLGKRYNGFEYQCSGLQSTIEEELWKALVKACLIFPNPEKPNEVDWNCCEYSKCGRTDRGVSAFGQVVALRVRSNKLAKGRGKQPQPQRQQKQVADRAGKEGGGEDVQMSGTPTAEGTKPEEKEEAEEEEEEEEDDGPLPVEQEIQYARILNRLLPPDIKIYAWSPNPPPEFSARFSCRERQYRYFFTQPAFQPLPSFLENNNSDGRTQGKKEHPKADGSSDNNSKARPKPREGWLDIDAMREAARHFQGVHDFRNFCKVDASKQITNFTRRIFEADIVEVDGVDTAVPYLSSPQFRDAHHAHHAPGGDGGGDGAVAYPKVYYFHVRGSAFLWHQIRCMVAVLFLVGQGLEDPSVVAALLDTARHPRRPAYVLAEDTPLVLWDCIFGRDGGDGAADEVEWLYVGEGEGAGDPLGGLRGGWGVAGELWEYWRERKMDEILANRLLDWVASKTGLGRTPSDAEVAASRAQAGKTKAGTSTRVYEGGHGPRYVGNYVPLLKKDLLQSPEDMNDRWAQRKGFNNAEEMRAVGNWRDAIREKKNGGADGLDDPPPGQQPREDDDDVLLPVDDDHEVVPDGEAAEGLVDQHVADLLGRDEARAGAPPREVAPARRAGLDAQAAEHEQRLGRVDAQRRQVAEGRAQREQQVRRQRGGDLLRGLAQRGEVCGAEDIAGAVGQVGCRGQLLVVVFIVVVVVVVAVVVVVILCGGVHVATDDIAAALVE</sequence>
<feature type="compositionally biased region" description="Basic and acidic residues" evidence="4">
    <location>
        <begin position="288"/>
        <end position="299"/>
    </location>
</feature>
<feature type="region of interest" description="Disordered" evidence="4">
    <location>
        <begin position="617"/>
        <end position="643"/>
    </location>
</feature>
<evidence type="ECO:0000256" key="3">
    <source>
        <dbReference type="ARBA" id="ARBA00023235"/>
    </source>
</evidence>
<dbReference type="Pfam" id="PF01416">
    <property type="entry name" value="PseudoU_synth_1"/>
    <property type="match status" value="1"/>
</dbReference>
<keyword evidence="5" id="KW-1133">Transmembrane helix</keyword>
<feature type="compositionally biased region" description="Basic and acidic residues" evidence="4">
    <location>
        <begin position="174"/>
        <end position="183"/>
    </location>
</feature>
<dbReference type="AlphaFoldDB" id="A0A423WLP7"/>
<evidence type="ECO:0000256" key="1">
    <source>
        <dbReference type="ARBA" id="ARBA00009375"/>
    </source>
</evidence>
<dbReference type="STRING" id="252740.A0A423WLP7"/>
<dbReference type="Proteomes" id="UP000284375">
    <property type="component" value="Unassembled WGS sequence"/>
</dbReference>
<dbReference type="InterPro" id="IPR020095">
    <property type="entry name" value="PsdUridine_synth_TruA_C"/>
</dbReference>
<evidence type="ECO:0000259" key="6">
    <source>
        <dbReference type="Pfam" id="PF01416"/>
    </source>
</evidence>
<feature type="compositionally biased region" description="Basic and acidic residues" evidence="4">
    <location>
        <begin position="696"/>
        <end position="726"/>
    </location>
</feature>
<feature type="region of interest" description="Disordered" evidence="4">
    <location>
        <begin position="275"/>
        <end position="313"/>
    </location>
</feature>
<feature type="region of interest" description="Disordered" evidence="4">
    <location>
        <begin position="675"/>
        <end position="726"/>
    </location>
</feature>
<feature type="region of interest" description="Disordered" evidence="4">
    <location>
        <begin position="155"/>
        <end position="221"/>
    </location>
</feature>
<dbReference type="GO" id="GO:0005634">
    <property type="term" value="C:nucleus"/>
    <property type="evidence" value="ECO:0007669"/>
    <property type="project" value="TreeGrafter"/>
</dbReference>
<keyword evidence="8" id="KW-1185">Reference proteome</keyword>
<feature type="compositionally biased region" description="Low complexity" evidence="4">
    <location>
        <begin position="163"/>
        <end position="173"/>
    </location>
</feature>
<dbReference type="Gene3D" id="3.30.70.660">
    <property type="entry name" value="Pseudouridine synthase I, catalytic domain, C-terminal subdomain"/>
    <property type="match status" value="1"/>
</dbReference>
<dbReference type="InterPro" id="IPR020094">
    <property type="entry name" value="TruA/RsuA/RluB/E/F_N"/>
</dbReference>
<feature type="compositionally biased region" description="Basic and acidic residues" evidence="4">
    <location>
        <begin position="18"/>
        <end position="27"/>
    </location>
</feature>
<feature type="region of interest" description="Disordered" evidence="4">
    <location>
        <begin position="18"/>
        <end position="64"/>
    </location>
</feature>
<evidence type="ECO:0000256" key="4">
    <source>
        <dbReference type="SAM" id="MobiDB-lite"/>
    </source>
</evidence>
<gene>
    <name evidence="7" type="ORF">VSDG_01155</name>
</gene>
<dbReference type="Gene3D" id="3.30.70.580">
    <property type="entry name" value="Pseudouridine synthase I, catalytic domain, N-terminal subdomain"/>
    <property type="match status" value="1"/>
</dbReference>
<protein>
    <recommendedName>
        <fullName evidence="6">Pseudouridine synthase I TruA alpha/beta domain-containing protein</fullName>
    </recommendedName>
</protein>
<dbReference type="InterPro" id="IPR020097">
    <property type="entry name" value="PsdUridine_synth_TruA_a/b_dom"/>
</dbReference>
<evidence type="ECO:0000313" key="7">
    <source>
        <dbReference type="EMBL" id="ROW04335.1"/>
    </source>
</evidence>
<dbReference type="PANTHER" id="PTHR11142:SF5">
    <property type="entry name" value="TRNA PSEUDOURIDINE(38_39) SYNTHASE"/>
    <property type="match status" value="1"/>
</dbReference>
<dbReference type="SUPFAM" id="SSF55120">
    <property type="entry name" value="Pseudouridine synthase"/>
    <property type="match status" value="1"/>
</dbReference>
<proteinExistence type="inferred from homology"/>
<dbReference type="OrthoDB" id="25767at2759"/>
<feature type="compositionally biased region" description="Low complexity" evidence="4">
    <location>
        <begin position="677"/>
        <end position="689"/>
    </location>
</feature>
<comment type="similarity">
    <text evidence="1">Belongs to the tRNA pseudouridine synthase TruA family.</text>
</comment>
<evidence type="ECO:0000256" key="5">
    <source>
        <dbReference type="SAM" id="Phobius"/>
    </source>
</evidence>
<dbReference type="HAMAP" id="MF_00171">
    <property type="entry name" value="TruA"/>
    <property type="match status" value="1"/>
</dbReference>
<dbReference type="GO" id="GO:0005737">
    <property type="term" value="C:cytoplasm"/>
    <property type="evidence" value="ECO:0007669"/>
    <property type="project" value="TreeGrafter"/>
</dbReference>
<accession>A0A423WLP7</accession>
<evidence type="ECO:0000256" key="2">
    <source>
        <dbReference type="ARBA" id="ARBA00022694"/>
    </source>
</evidence>
<name>A0A423WLP7_CYTCH</name>
<evidence type="ECO:0000313" key="8">
    <source>
        <dbReference type="Proteomes" id="UP000284375"/>
    </source>
</evidence>
<feature type="domain" description="Pseudouridine synthase I TruA alpha/beta" evidence="6">
    <location>
        <begin position="324"/>
        <end position="466"/>
    </location>
</feature>
<keyword evidence="5" id="KW-0812">Transmembrane</keyword>
<feature type="compositionally biased region" description="Acidic residues" evidence="4">
    <location>
        <begin position="203"/>
        <end position="217"/>
    </location>
</feature>
<feature type="transmembrane region" description="Helical" evidence="5">
    <location>
        <begin position="761"/>
        <end position="783"/>
    </location>
</feature>
<keyword evidence="3" id="KW-0413">Isomerase</keyword>
<dbReference type="InterPro" id="IPR001406">
    <property type="entry name" value="PsdUridine_synth_TruA"/>
</dbReference>
<keyword evidence="5" id="KW-0472">Membrane</keyword>
<dbReference type="PANTHER" id="PTHR11142">
    <property type="entry name" value="PSEUDOURIDYLATE SYNTHASE"/>
    <property type="match status" value="1"/>
</dbReference>
<organism evidence="7 8">
    <name type="scientific">Cytospora chrysosperma</name>
    <name type="common">Cytospora canker fungus</name>
    <name type="synonym">Sphaeria chrysosperma</name>
    <dbReference type="NCBI Taxonomy" id="252740"/>
    <lineage>
        <taxon>Eukaryota</taxon>
        <taxon>Fungi</taxon>
        <taxon>Dikarya</taxon>
        <taxon>Ascomycota</taxon>
        <taxon>Pezizomycotina</taxon>
        <taxon>Sordariomycetes</taxon>
        <taxon>Sordariomycetidae</taxon>
        <taxon>Diaporthales</taxon>
        <taxon>Cytosporaceae</taxon>
        <taxon>Cytospora</taxon>
    </lineage>
</organism>
<dbReference type="InterPro" id="IPR020103">
    <property type="entry name" value="PsdUridine_synth_cat_dom_sf"/>
</dbReference>
<keyword evidence="2" id="KW-0819">tRNA processing</keyword>
<comment type="caution">
    <text evidence="7">The sequence shown here is derived from an EMBL/GenBank/DDBJ whole genome shotgun (WGS) entry which is preliminary data.</text>
</comment>
<dbReference type="EMBL" id="LJZO01000002">
    <property type="protein sequence ID" value="ROW04335.1"/>
    <property type="molecule type" value="Genomic_DNA"/>
</dbReference>